<evidence type="ECO:0000313" key="7">
    <source>
        <dbReference type="Proteomes" id="UP000198855"/>
    </source>
</evidence>
<reference evidence="7" key="1">
    <citation type="submission" date="2016-10" db="EMBL/GenBank/DDBJ databases">
        <authorList>
            <person name="Varghese N."/>
            <person name="Submissions S."/>
        </authorList>
    </citation>
    <scope>NUCLEOTIDE SEQUENCE [LARGE SCALE GENOMIC DNA]</scope>
    <source>
        <strain evidence="7">CGMCC 1.10784</strain>
    </source>
</reference>
<feature type="domain" description="Fe-containing alcohol dehydrogenase-like C-terminal" evidence="5">
    <location>
        <begin position="188"/>
        <end position="384"/>
    </location>
</feature>
<dbReference type="InterPro" id="IPR001670">
    <property type="entry name" value="ADH_Fe/GldA"/>
</dbReference>
<dbReference type="GO" id="GO:1990362">
    <property type="term" value="F:butanol dehydrogenase (NAD+) activity"/>
    <property type="evidence" value="ECO:0007669"/>
    <property type="project" value="InterPro"/>
</dbReference>
<proteinExistence type="inferred from homology"/>
<evidence type="ECO:0000256" key="2">
    <source>
        <dbReference type="ARBA" id="ARBA00023002"/>
    </source>
</evidence>
<dbReference type="OrthoDB" id="9801156at2"/>
<dbReference type="PANTHER" id="PTHR43633">
    <property type="entry name" value="ALCOHOL DEHYDROGENASE YQHD"/>
    <property type="match status" value="1"/>
</dbReference>
<evidence type="ECO:0000259" key="5">
    <source>
        <dbReference type="Pfam" id="PF25137"/>
    </source>
</evidence>
<dbReference type="CDD" id="cd08187">
    <property type="entry name" value="BDH"/>
    <property type="match status" value="1"/>
</dbReference>
<dbReference type="AlphaFoldDB" id="A0A1I1UHQ2"/>
<dbReference type="RefSeq" id="WP_091181769.1">
    <property type="nucleotide sequence ID" value="NZ_FOMT01000001.1"/>
</dbReference>
<organism evidence="6 7">
    <name type="scientific">Paenibacillus catalpae</name>
    <dbReference type="NCBI Taxonomy" id="1045775"/>
    <lineage>
        <taxon>Bacteria</taxon>
        <taxon>Bacillati</taxon>
        <taxon>Bacillota</taxon>
        <taxon>Bacilli</taxon>
        <taxon>Bacillales</taxon>
        <taxon>Paenibacillaceae</taxon>
        <taxon>Paenibacillus</taxon>
    </lineage>
</organism>
<dbReference type="Proteomes" id="UP000198855">
    <property type="component" value="Unassembled WGS sequence"/>
</dbReference>
<keyword evidence="3" id="KW-0520">NAD</keyword>
<evidence type="ECO:0000256" key="3">
    <source>
        <dbReference type="ARBA" id="ARBA00023027"/>
    </source>
</evidence>
<dbReference type="PROSITE" id="PS00913">
    <property type="entry name" value="ADH_IRON_1"/>
    <property type="match status" value="1"/>
</dbReference>
<keyword evidence="2" id="KW-0560">Oxidoreductase</keyword>
<dbReference type="InterPro" id="IPR044731">
    <property type="entry name" value="BDH-like"/>
</dbReference>
<accession>A0A1I1UHQ2</accession>
<comment type="similarity">
    <text evidence="1">Belongs to the iron-containing alcohol dehydrogenase family.</text>
</comment>
<evidence type="ECO:0000259" key="4">
    <source>
        <dbReference type="Pfam" id="PF00465"/>
    </source>
</evidence>
<sequence length="387" mass="42539">MYPFTYYNPTRLHFGEGQLKQLPVEADKLGKRVLLVYGGGSIKRNGLYEQVLEKLNEAGCTVTELSGVEPNPRLSTVHRGADLCRSESIDWVLAVGGGSTIDCAKAIIIAAKYEGNFWDIVSRKAKPEAALPLGTILTLAATGSEMNSGSVITNEETLEKHGWGNVLAYPTFSILDPVFTASAPKDHTVYGMVDMMAHVIEQYFHHDANTPVQDGFCETILRTVIATAPSLVNDLTNVKLRETILYCGTMALNGTLSMGVIGDWANHDMEHAVSAVYDIPHGGGLAILFPNWMNYVIEDNVGRFKQFAVNVFGVKAEGREDIEVAREGIAKLREFWSSIGAPSRLADYNIDDSRLEEMAEKTTGSGTRGNFRKLKKEDVVEIYRLSL</sequence>
<gene>
    <name evidence="6" type="ORF">SAMN05216378_1061</name>
</gene>
<dbReference type="GO" id="GO:0046872">
    <property type="term" value="F:metal ion binding"/>
    <property type="evidence" value="ECO:0007669"/>
    <property type="project" value="InterPro"/>
</dbReference>
<dbReference type="GO" id="GO:0008106">
    <property type="term" value="F:alcohol dehydrogenase (NADP+) activity"/>
    <property type="evidence" value="ECO:0007669"/>
    <property type="project" value="TreeGrafter"/>
</dbReference>
<dbReference type="PANTHER" id="PTHR43633:SF1">
    <property type="entry name" value="ALCOHOL DEHYDROGENASE YQHD"/>
    <property type="match status" value="1"/>
</dbReference>
<dbReference type="Gene3D" id="1.20.1090.10">
    <property type="entry name" value="Dehydroquinate synthase-like - alpha domain"/>
    <property type="match status" value="1"/>
</dbReference>
<protein>
    <submittedName>
        <fullName evidence="6">Uncharacterized protein</fullName>
    </submittedName>
</protein>
<evidence type="ECO:0000256" key="1">
    <source>
        <dbReference type="ARBA" id="ARBA00007358"/>
    </source>
</evidence>
<dbReference type="InterPro" id="IPR018211">
    <property type="entry name" value="ADH_Fe_CS"/>
</dbReference>
<dbReference type="STRING" id="1045775.SAMN05216378_1061"/>
<dbReference type="FunFam" id="1.20.1090.10:FF:000009">
    <property type="entry name" value="NADH-dependent butanol dehydrogenase"/>
    <property type="match status" value="1"/>
</dbReference>
<dbReference type="Pfam" id="PF00465">
    <property type="entry name" value="Fe-ADH"/>
    <property type="match status" value="1"/>
</dbReference>
<dbReference type="FunFam" id="3.40.50.1970:FF:000003">
    <property type="entry name" value="Alcohol dehydrogenase, iron-containing"/>
    <property type="match status" value="1"/>
</dbReference>
<keyword evidence="7" id="KW-1185">Reference proteome</keyword>
<name>A0A1I1UHQ2_9BACL</name>
<dbReference type="Gene3D" id="3.40.50.1970">
    <property type="match status" value="1"/>
</dbReference>
<dbReference type="InterPro" id="IPR056798">
    <property type="entry name" value="ADH_Fe_C"/>
</dbReference>
<dbReference type="Pfam" id="PF25137">
    <property type="entry name" value="ADH_Fe_C"/>
    <property type="match status" value="1"/>
</dbReference>
<dbReference type="EMBL" id="FOMT01000001">
    <property type="protein sequence ID" value="SFD70115.1"/>
    <property type="molecule type" value="Genomic_DNA"/>
</dbReference>
<dbReference type="SUPFAM" id="SSF56796">
    <property type="entry name" value="Dehydroquinate synthase-like"/>
    <property type="match status" value="1"/>
</dbReference>
<feature type="domain" description="Alcohol dehydrogenase iron-type/glycerol dehydrogenase GldA" evidence="4">
    <location>
        <begin position="9"/>
        <end position="177"/>
    </location>
</feature>
<dbReference type="GO" id="GO:1990002">
    <property type="term" value="F:methylglyoxal reductase (NADPH) (acetol producing) activity"/>
    <property type="evidence" value="ECO:0007669"/>
    <property type="project" value="TreeGrafter"/>
</dbReference>
<evidence type="ECO:0000313" key="6">
    <source>
        <dbReference type="EMBL" id="SFD70115.1"/>
    </source>
</evidence>
<dbReference type="GO" id="GO:0005829">
    <property type="term" value="C:cytosol"/>
    <property type="evidence" value="ECO:0007669"/>
    <property type="project" value="TreeGrafter"/>
</dbReference>